<protein>
    <submittedName>
        <fullName evidence="1">Addiction module toxin RelE</fullName>
    </submittedName>
</protein>
<evidence type="ECO:0000313" key="2">
    <source>
        <dbReference type="Proteomes" id="UP000763505"/>
    </source>
</evidence>
<sequence>MYQVRFTNYSSDDFRKLDGSMKVHVLKGLKRIEQRGMQAGEPLRGSLSHCRKIKMRTTGLRIVFRQIDGGIEIIEIIAIGKRDNSDVYKKAIKRLSE</sequence>
<dbReference type="AlphaFoldDB" id="A0A921DW90"/>
<proteinExistence type="predicted"/>
<accession>A0A921DW90</accession>
<dbReference type="SUPFAM" id="SSF143011">
    <property type="entry name" value="RelE-like"/>
    <property type="match status" value="1"/>
</dbReference>
<dbReference type="EMBL" id="DYYI01000034">
    <property type="protein sequence ID" value="HJE19400.1"/>
    <property type="molecule type" value="Genomic_DNA"/>
</dbReference>
<dbReference type="InterPro" id="IPR035093">
    <property type="entry name" value="RelE/ParE_toxin_dom_sf"/>
</dbReference>
<evidence type="ECO:0000313" key="1">
    <source>
        <dbReference type="EMBL" id="HJE19400.1"/>
    </source>
</evidence>
<reference evidence="1" key="1">
    <citation type="journal article" date="2021" name="PeerJ">
        <title>Extensive microbial diversity within the chicken gut microbiome revealed by metagenomics and culture.</title>
        <authorList>
            <person name="Gilroy R."/>
            <person name="Ravi A."/>
            <person name="Getino M."/>
            <person name="Pursley I."/>
            <person name="Horton D.L."/>
            <person name="Alikhan N.F."/>
            <person name="Baker D."/>
            <person name="Gharbi K."/>
            <person name="Hall N."/>
            <person name="Watson M."/>
            <person name="Adriaenssens E.M."/>
            <person name="Foster-Nyarko E."/>
            <person name="Jarju S."/>
            <person name="Secka A."/>
            <person name="Antonio M."/>
            <person name="Oren A."/>
            <person name="Chaudhuri R.R."/>
            <person name="La Ragione R."/>
            <person name="Hildebrand F."/>
            <person name="Pallen M.J."/>
        </authorList>
    </citation>
    <scope>NUCLEOTIDE SEQUENCE</scope>
    <source>
        <strain evidence="1">6019</strain>
    </source>
</reference>
<name>A0A921DW90_9STAP</name>
<reference evidence="1" key="2">
    <citation type="submission" date="2021-09" db="EMBL/GenBank/DDBJ databases">
        <authorList>
            <person name="Gilroy R."/>
        </authorList>
    </citation>
    <scope>NUCLEOTIDE SEQUENCE</scope>
    <source>
        <strain evidence="1">6019</strain>
    </source>
</reference>
<dbReference type="Proteomes" id="UP000763505">
    <property type="component" value="Unassembled WGS sequence"/>
</dbReference>
<gene>
    <name evidence="1" type="ORF">K8V35_03495</name>
</gene>
<organism evidence="1 2">
    <name type="scientific">Aliicoccus persicus</name>
    <dbReference type="NCBI Taxonomy" id="930138"/>
    <lineage>
        <taxon>Bacteria</taxon>
        <taxon>Bacillati</taxon>
        <taxon>Bacillota</taxon>
        <taxon>Bacilli</taxon>
        <taxon>Bacillales</taxon>
        <taxon>Staphylococcaceae</taxon>
        <taxon>Aliicoccus</taxon>
    </lineage>
</organism>
<comment type="caution">
    <text evidence="1">The sequence shown here is derived from an EMBL/GenBank/DDBJ whole genome shotgun (WGS) entry which is preliminary data.</text>
</comment>
<dbReference type="Gene3D" id="3.30.2310.20">
    <property type="entry name" value="RelE-like"/>
    <property type="match status" value="1"/>
</dbReference>